<keyword evidence="2" id="KW-1185">Reference proteome</keyword>
<organism evidence="1 2">
    <name type="scientific">Winogradskyella endarachnes</name>
    <dbReference type="NCBI Taxonomy" id="2681965"/>
    <lineage>
        <taxon>Bacteria</taxon>
        <taxon>Pseudomonadati</taxon>
        <taxon>Bacteroidota</taxon>
        <taxon>Flavobacteriia</taxon>
        <taxon>Flavobacteriales</taxon>
        <taxon>Flavobacteriaceae</taxon>
        <taxon>Winogradskyella</taxon>
    </lineage>
</organism>
<evidence type="ECO:0000313" key="2">
    <source>
        <dbReference type="Proteomes" id="UP000478208"/>
    </source>
</evidence>
<dbReference type="RefSeq" id="WP_157364527.1">
    <property type="nucleotide sequence ID" value="NZ_WOWS01000006.1"/>
</dbReference>
<protein>
    <submittedName>
        <fullName evidence="1">Uncharacterized protein</fullName>
    </submittedName>
</protein>
<name>A0A6L6UF42_9FLAO</name>
<accession>A0A6L6UF42</accession>
<sequence length="153" mass="17769">MKKLCAIVAFAMLPLLVSGQKNQGQQPLPVIEFKDNVKLPLTANERAQIEEVYGEFAEKYIYSNPFRLLSVKNILRNRVVIELASSDTKTKDCTKLSEVTLCNYYVKDLERDVVFNPENFNPLKYNFQFHSRSAAMYHVDNTNYYILVKSQYQ</sequence>
<dbReference type="Proteomes" id="UP000478208">
    <property type="component" value="Unassembled WGS sequence"/>
</dbReference>
<dbReference type="EMBL" id="WOWS01000006">
    <property type="protein sequence ID" value="MUU79454.1"/>
    <property type="molecule type" value="Genomic_DNA"/>
</dbReference>
<evidence type="ECO:0000313" key="1">
    <source>
        <dbReference type="EMBL" id="MUU79454.1"/>
    </source>
</evidence>
<dbReference type="AlphaFoldDB" id="A0A6L6UF42"/>
<proteinExistence type="predicted"/>
<reference evidence="1 2" key="1">
    <citation type="submission" date="2019-12" db="EMBL/GenBank/DDBJ databases">
        <authorList>
            <person name="Li J."/>
        </authorList>
    </citation>
    <scope>NUCLEOTIDE SEQUENCE [LARGE SCALE GENOMIC DNA]</scope>
    <source>
        <strain evidence="1 2">HL2-2</strain>
    </source>
</reference>
<gene>
    <name evidence="1" type="ORF">GN138_13440</name>
</gene>
<comment type="caution">
    <text evidence="1">The sequence shown here is derived from an EMBL/GenBank/DDBJ whole genome shotgun (WGS) entry which is preliminary data.</text>
</comment>